<feature type="transmembrane region" description="Helical" evidence="6">
    <location>
        <begin position="64"/>
        <end position="84"/>
    </location>
</feature>
<proteinExistence type="predicted"/>
<evidence type="ECO:0000256" key="5">
    <source>
        <dbReference type="ARBA" id="ARBA00023136"/>
    </source>
</evidence>
<evidence type="ECO:0000313" key="7">
    <source>
        <dbReference type="EMBL" id="SNB52001.1"/>
    </source>
</evidence>
<evidence type="ECO:0000313" key="8">
    <source>
        <dbReference type="Proteomes" id="UP000198418"/>
    </source>
</evidence>
<evidence type="ECO:0000256" key="6">
    <source>
        <dbReference type="SAM" id="Phobius"/>
    </source>
</evidence>
<evidence type="ECO:0000256" key="2">
    <source>
        <dbReference type="ARBA" id="ARBA00022475"/>
    </source>
</evidence>
<dbReference type="InterPro" id="IPR020948">
    <property type="entry name" value="P_starv_induced_PsiE-like"/>
</dbReference>
<dbReference type="Pfam" id="PF06146">
    <property type="entry name" value="PsiE"/>
    <property type="match status" value="1"/>
</dbReference>
<dbReference type="Proteomes" id="UP000198418">
    <property type="component" value="Unassembled WGS sequence"/>
</dbReference>
<dbReference type="RefSeq" id="WP_088518671.1">
    <property type="nucleotide sequence ID" value="NZ_FYDG01000001.1"/>
</dbReference>
<keyword evidence="2" id="KW-1003">Cell membrane</keyword>
<keyword evidence="5 6" id="KW-0472">Membrane</keyword>
<dbReference type="OrthoDB" id="7992784at2"/>
<accession>A0A212PY16</accession>
<feature type="transmembrane region" description="Helical" evidence="6">
    <location>
        <begin position="96"/>
        <end position="116"/>
    </location>
</feature>
<gene>
    <name evidence="7" type="ORF">SAMN06265338_101164</name>
</gene>
<feature type="transmembrane region" description="Helical" evidence="6">
    <location>
        <begin position="31"/>
        <end position="52"/>
    </location>
</feature>
<comment type="subcellular location">
    <subcellularLocation>
        <location evidence="1">Cell membrane</location>
        <topology evidence="1">Multi-pass membrane protein</topology>
    </subcellularLocation>
</comment>
<keyword evidence="3 6" id="KW-0812">Transmembrane</keyword>
<evidence type="ECO:0000256" key="4">
    <source>
        <dbReference type="ARBA" id="ARBA00022989"/>
    </source>
</evidence>
<evidence type="ECO:0000256" key="1">
    <source>
        <dbReference type="ARBA" id="ARBA00004651"/>
    </source>
</evidence>
<sequence length="174" mass="19110">MEKVKLEPRDAESNWIGRVSKRAFLRIEVSTYLILGLLLAIVALIGTAGAVFTLTKAAYDVDSPAWLVVTIDRILLVLMVIEILHTVRVSFNEGALVCEPFLIVGLIASIRRVLVITLESSQAQESGKTTPNINDLFNSSMIELCVLGGLILVMVFSIYLLRGGKRTIADRLNP</sequence>
<name>A0A212PY16_RHOAC</name>
<keyword evidence="4 6" id="KW-1133">Transmembrane helix</keyword>
<dbReference type="GO" id="GO:0005886">
    <property type="term" value="C:plasma membrane"/>
    <property type="evidence" value="ECO:0007669"/>
    <property type="project" value="UniProtKB-SubCell"/>
</dbReference>
<protein>
    <submittedName>
        <fullName evidence="7">Phosphate-starvation-inducible E</fullName>
    </submittedName>
</protein>
<feature type="transmembrane region" description="Helical" evidence="6">
    <location>
        <begin position="136"/>
        <end position="161"/>
    </location>
</feature>
<dbReference type="EMBL" id="FYDG01000001">
    <property type="protein sequence ID" value="SNB52001.1"/>
    <property type="molecule type" value="Genomic_DNA"/>
</dbReference>
<dbReference type="AlphaFoldDB" id="A0A212PY16"/>
<organism evidence="7 8">
    <name type="scientific">Rhodoblastus acidophilus</name>
    <name type="common">Rhodopseudomonas acidophila</name>
    <dbReference type="NCBI Taxonomy" id="1074"/>
    <lineage>
        <taxon>Bacteria</taxon>
        <taxon>Pseudomonadati</taxon>
        <taxon>Pseudomonadota</taxon>
        <taxon>Alphaproteobacteria</taxon>
        <taxon>Hyphomicrobiales</taxon>
        <taxon>Rhodoblastaceae</taxon>
        <taxon>Rhodoblastus</taxon>
    </lineage>
</organism>
<evidence type="ECO:0000256" key="3">
    <source>
        <dbReference type="ARBA" id="ARBA00022692"/>
    </source>
</evidence>
<reference evidence="8" key="1">
    <citation type="submission" date="2017-06" db="EMBL/GenBank/DDBJ databases">
        <authorList>
            <person name="Varghese N."/>
            <person name="Submissions S."/>
        </authorList>
    </citation>
    <scope>NUCLEOTIDE SEQUENCE [LARGE SCALE GENOMIC DNA]</scope>
    <source>
        <strain evidence="8">DSM 137</strain>
    </source>
</reference>
<keyword evidence="8" id="KW-1185">Reference proteome</keyword>